<dbReference type="GO" id="GO:0022857">
    <property type="term" value="F:transmembrane transporter activity"/>
    <property type="evidence" value="ECO:0007669"/>
    <property type="project" value="InterPro"/>
</dbReference>
<keyword evidence="6 7" id="KW-0472">Membrane</keyword>
<evidence type="ECO:0000313" key="8">
    <source>
        <dbReference type="EMBL" id="SHN55351.1"/>
    </source>
</evidence>
<keyword evidence="4 7" id="KW-0812">Transmembrane</keyword>
<dbReference type="STRING" id="198312.SAMN02745193_01319"/>
<keyword evidence="3" id="KW-1003">Cell membrane</keyword>
<feature type="transmembrane region" description="Helical" evidence="7">
    <location>
        <begin position="108"/>
        <end position="128"/>
    </location>
</feature>
<feature type="transmembrane region" description="Helical" evidence="7">
    <location>
        <begin position="252"/>
        <end position="273"/>
    </location>
</feature>
<dbReference type="Pfam" id="PF07690">
    <property type="entry name" value="MFS_1"/>
    <property type="match status" value="1"/>
</dbReference>
<dbReference type="AlphaFoldDB" id="A0A1M7SA53"/>
<evidence type="ECO:0000256" key="3">
    <source>
        <dbReference type="ARBA" id="ARBA00022475"/>
    </source>
</evidence>
<proteinExistence type="predicted"/>
<feature type="transmembrane region" description="Helical" evidence="7">
    <location>
        <begin position="169"/>
        <end position="190"/>
    </location>
</feature>
<feature type="transmembrane region" description="Helical" evidence="7">
    <location>
        <begin position="196"/>
        <end position="214"/>
    </location>
</feature>
<feature type="transmembrane region" description="Helical" evidence="7">
    <location>
        <begin position="285"/>
        <end position="308"/>
    </location>
</feature>
<dbReference type="CDD" id="cd06173">
    <property type="entry name" value="MFS_MefA_like"/>
    <property type="match status" value="1"/>
</dbReference>
<feature type="transmembrane region" description="Helical" evidence="7">
    <location>
        <begin position="359"/>
        <end position="383"/>
    </location>
</feature>
<evidence type="ECO:0000256" key="2">
    <source>
        <dbReference type="ARBA" id="ARBA00022448"/>
    </source>
</evidence>
<evidence type="ECO:0000313" key="9">
    <source>
        <dbReference type="Proteomes" id="UP000184391"/>
    </source>
</evidence>
<reference evidence="9" key="1">
    <citation type="submission" date="2016-12" db="EMBL/GenBank/DDBJ databases">
        <authorList>
            <person name="Varghese N."/>
            <person name="Submissions S."/>
        </authorList>
    </citation>
    <scope>NUCLEOTIDE SEQUENCE [LARGE SCALE GENOMIC DNA]</scope>
    <source>
        <strain evidence="9">DSM 11032</strain>
    </source>
</reference>
<dbReference type="SUPFAM" id="SSF103473">
    <property type="entry name" value="MFS general substrate transporter"/>
    <property type="match status" value="1"/>
</dbReference>
<keyword evidence="2" id="KW-0813">Transport</keyword>
<evidence type="ECO:0000256" key="5">
    <source>
        <dbReference type="ARBA" id="ARBA00022989"/>
    </source>
</evidence>
<feature type="transmembrane region" description="Helical" evidence="7">
    <location>
        <begin position="134"/>
        <end position="157"/>
    </location>
</feature>
<dbReference type="PANTHER" id="PTHR43266">
    <property type="entry name" value="MACROLIDE-EFFLUX PROTEIN"/>
    <property type="match status" value="1"/>
</dbReference>
<comment type="subcellular location">
    <subcellularLocation>
        <location evidence="1">Cell membrane</location>
        <topology evidence="1">Multi-pass membrane protein</topology>
    </subcellularLocation>
</comment>
<evidence type="ECO:0000256" key="6">
    <source>
        <dbReference type="ARBA" id="ARBA00023136"/>
    </source>
</evidence>
<accession>A0A1M7SA53</accession>
<evidence type="ECO:0000256" key="1">
    <source>
        <dbReference type="ARBA" id="ARBA00004651"/>
    </source>
</evidence>
<dbReference type="GO" id="GO:0005886">
    <property type="term" value="C:plasma membrane"/>
    <property type="evidence" value="ECO:0007669"/>
    <property type="project" value="UniProtKB-SubCell"/>
</dbReference>
<sequence>MPARAMSRTSTGKHRHTIRMTTSTNLMRQRRFLPLFLTQLLNALNDNLYKNAMVLFVVYQVYDSPETETFISGIATAVFVLPFVLFSATSGQLADMRDKAKIIRWIKLAEIIIMSVGAVGLVMAARGVSIETLAIPLLFVALFAMGVHSTFFGPIKYAILPQHLEKDEVLAGTGLVEAGTYVAILVGMMLGGALPIMASTIAVVAIALVGYMICRWVPPAPPQTTETTVDWNPIRASRSLIAFSMGNPELRYSVLAISFFWTIAAILSVQFIPLAKNVLLADKQVAAVMLVAFSAGIAIGSVSINALLKGDISARYSAASVLALGGFLISFYLLCRIWNLTPAADLFTVGEFMVQPLALALLANLVLIAVAGGMFVVPLYAFLTTRVEKHEASRSVAANNFISSVFMVVGAGVAGGLGFLGIPLQEQLLASLILCLFSAQLARRLHALEHQREPEFG</sequence>
<evidence type="ECO:0000256" key="7">
    <source>
        <dbReference type="SAM" id="Phobius"/>
    </source>
</evidence>
<dbReference type="Gene3D" id="1.20.1250.20">
    <property type="entry name" value="MFS general substrate transporter like domains"/>
    <property type="match status" value="1"/>
</dbReference>
<keyword evidence="9" id="KW-1185">Reference proteome</keyword>
<protein>
    <submittedName>
        <fullName evidence="8">Major Facilitator Superfamily protein</fullName>
    </submittedName>
</protein>
<dbReference type="EMBL" id="FRDF01000006">
    <property type="protein sequence ID" value="SHN55351.1"/>
    <property type="molecule type" value="Genomic_DNA"/>
</dbReference>
<evidence type="ECO:0000256" key="4">
    <source>
        <dbReference type="ARBA" id="ARBA00022692"/>
    </source>
</evidence>
<keyword evidence="5 7" id="KW-1133">Transmembrane helix</keyword>
<gene>
    <name evidence="8" type="ORF">SAMN02745193_01319</name>
</gene>
<dbReference type="PANTHER" id="PTHR43266:SF2">
    <property type="entry name" value="MAJOR FACILITATOR SUPERFAMILY (MFS) PROFILE DOMAIN-CONTAINING PROTEIN"/>
    <property type="match status" value="1"/>
</dbReference>
<name>A0A1M7SA53_9SPHN</name>
<dbReference type="Proteomes" id="UP000184391">
    <property type="component" value="Unassembled WGS sequence"/>
</dbReference>
<dbReference type="InterPro" id="IPR011701">
    <property type="entry name" value="MFS"/>
</dbReference>
<feature type="transmembrane region" description="Helical" evidence="7">
    <location>
        <begin position="69"/>
        <end position="88"/>
    </location>
</feature>
<feature type="transmembrane region" description="Helical" evidence="7">
    <location>
        <begin position="404"/>
        <end position="422"/>
    </location>
</feature>
<organism evidence="8 9">
    <name type="scientific">Erythrobacter sanguineus</name>
    <dbReference type="NCBI Taxonomy" id="198312"/>
    <lineage>
        <taxon>Bacteria</taxon>
        <taxon>Pseudomonadati</taxon>
        <taxon>Pseudomonadota</taxon>
        <taxon>Alphaproteobacteria</taxon>
        <taxon>Sphingomonadales</taxon>
        <taxon>Erythrobacteraceae</taxon>
        <taxon>Erythrobacter/Porphyrobacter group</taxon>
        <taxon>Erythrobacter</taxon>
    </lineage>
</organism>
<feature type="transmembrane region" description="Helical" evidence="7">
    <location>
        <begin position="320"/>
        <end position="339"/>
    </location>
</feature>
<dbReference type="InterPro" id="IPR036259">
    <property type="entry name" value="MFS_trans_sf"/>
</dbReference>